<dbReference type="GO" id="GO:0005829">
    <property type="term" value="C:cytosol"/>
    <property type="evidence" value="ECO:0007669"/>
    <property type="project" value="TreeGrafter"/>
</dbReference>
<keyword evidence="9" id="KW-1185">Reference proteome</keyword>
<dbReference type="AlphaFoldDB" id="A0A1N7FSC6"/>
<accession>A0A1N7FSC6</accession>
<reference evidence="7 10" key="1">
    <citation type="submission" date="2017-01" db="EMBL/GenBank/DDBJ databases">
        <title>Complete genome sequence of Haloterrigena daqingensis type strain (JX313T).</title>
        <authorList>
            <person name="Shuang W."/>
        </authorList>
    </citation>
    <scope>NUCLEOTIDE SEQUENCE [LARGE SCALE GENOMIC DNA]</scope>
    <source>
        <strain evidence="7 10">JX313</strain>
    </source>
</reference>
<evidence type="ECO:0000313" key="10">
    <source>
        <dbReference type="Proteomes" id="UP000187321"/>
    </source>
</evidence>
<dbReference type="Proteomes" id="UP000185687">
    <property type="component" value="Unassembled WGS sequence"/>
</dbReference>
<evidence type="ECO:0000313" key="9">
    <source>
        <dbReference type="Proteomes" id="UP000185687"/>
    </source>
</evidence>
<evidence type="ECO:0000256" key="5">
    <source>
        <dbReference type="PIRSR" id="PIRSR017617-1"/>
    </source>
</evidence>
<dbReference type="EMBL" id="CP019327">
    <property type="protein sequence ID" value="APX98250.1"/>
    <property type="molecule type" value="Genomic_DNA"/>
</dbReference>
<evidence type="ECO:0000313" key="7">
    <source>
        <dbReference type="EMBL" id="APX98250.1"/>
    </source>
</evidence>
<dbReference type="InterPro" id="IPR001597">
    <property type="entry name" value="ArAA_b-elim_lyase/Thr_aldolase"/>
</dbReference>
<evidence type="ECO:0000256" key="2">
    <source>
        <dbReference type="ARBA" id="ARBA00006966"/>
    </source>
</evidence>
<dbReference type="PIRSF" id="PIRSF017617">
    <property type="entry name" value="Thr_aldolase"/>
    <property type="match status" value="1"/>
</dbReference>
<dbReference type="InterPro" id="IPR023603">
    <property type="entry name" value="Low_specificity_L-TA-like"/>
</dbReference>
<dbReference type="GeneID" id="30956800"/>
<dbReference type="Gene3D" id="3.40.640.10">
    <property type="entry name" value="Type I PLP-dependent aspartate aminotransferase-like (Major domain)"/>
    <property type="match status" value="1"/>
</dbReference>
<dbReference type="FunFam" id="3.40.640.10:FF:000030">
    <property type="entry name" value="Low-specificity L-threonine aldolase"/>
    <property type="match status" value="1"/>
</dbReference>
<dbReference type="NCBIfam" id="NF041359">
    <property type="entry name" value="GntG_guanitoxin"/>
    <property type="match status" value="1"/>
</dbReference>
<keyword evidence="3" id="KW-0663">Pyridoxal phosphate</keyword>
<dbReference type="InterPro" id="IPR015421">
    <property type="entry name" value="PyrdxlP-dep_Trfase_major"/>
</dbReference>
<dbReference type="GO" id="GO:0008732">
    <property type="term" value="F:L-allo-threonine aldolase activity"/>
    <property type="evidence" value="ECO:0007669"/>
    <property type="project" value="TreeGrafter"/>
</dbReference>
<dbReference type="STRING" id="588898.BB347_12615"/>
<sequence length="340" mass="36133">MIDLRSDTVTKPDEAMREAARAAEVGDDVYEEDPTVNELEARAAELVGMEAALYVPSGTMGNQIAARVHTERGQELLADTESHVVTYELGGLAQHAALQVRMLEADRGVPTPEQVAEEYVEEDLHRPGTGLLWLENTHNARGGLAIEPERIAAAADAAHERDVPVHVDGARLFNAAAALDVSAAELTAPVDSVMCCLSKGLGAPVGSMLAGSEEFVAQARRTRKLLGGGMRQAGIIAAPGLEALENRADLENDHDHARVLAAGLAEFDGFDVQEPETNIVLVDVAETGLEPDALLERCRDHGVGASPFGPTTVRFCTHRDLSDGDIERALEGVESALNTA</sequence>
<dbReference type="KEGG" id="hda:BB347_12615"/>
<dbReference type="Proteomes" id="UP000187321">
    <property type="component" value="Chromosome"/>
</dbReference>
<gene>
    <name evidence="7" type="ORF">BB347_12615</name>
    <name evidence="8" type="ORF">SAMN05421809_3462</name>
</gene>
<protein>
    <submittedName>
        <fullName evidence="7 8">L-threonine aldolase</fullName>
    </submittedName>
</protein>
<dbReference type="RefSeq" id="WP_076583894.1">
    <property type="nucleotide sequence ID" value="NZ_CP019327.1"/>
</dbReference>
<evidence type="ECO:0000256" key="1">
    <source>
        <dbReference type="ARBA" id="ARBA00001933"/>
    </source>
</evidence>
<dbReference type="InterPro" id="IPR015424">
    <property type="entry name" value="PyrdxlP-dep_Trfase"/>
</dbReference>
<dbReference type="GO" id="GO:0006545">
    <property type="term" value="P:glycine biosynthetic process"/>
    <property type="evidence" value="ECO:0007669"/>
    <property type="project" value="TreeGrafter"/>
</dbReference>
<dbReference type="SUPFAM" id="SSF53383">
    <property type="entry name" value="PLP-dependent transferases"/>
    <property type="match status" value="1"/>
</dbReference>
<dbReference type="Gene3D" id="3.90.1150.10">
    <property type="entry name" value="Aspartate Aminotransferase, domain 1"/>
    <property type="match status" value="1"/>
</dbReference>
<feature type="domain" description="Aromatic amino acid beta-eliminating lyase/threonine aldolase" evidence="6">
    <location>
        <begin position="3"/>
        <end position="286"/>
    </location>
</feature>
<name>A0A1N7FSC6_9EURY</name>
<dbReference type="PANTHER" id="PTHR48097">
    <property type="entry name" value="L-THREONINE ALDOLASE-RELATED"/>
    <property type="match status" value="1"/>
</dbReference>
<dbReference type="GO" id="GO:0006567">
    <property type="term" value="P:L-threonine catabolic process"/>
    <property type="evidence" value="ECO:0007669"/>
    <property type="project" value="TreeGrafter"/>
</dbReference>
<evidence type="ECO:0000313" key="8">
    <source>
        <dbReference type="EMBL" id="SIS03249.1"/>
    </source>
</evidence>
<dbReference type="PANTHER" id="PTHR48097:SF9">
    <property type="entry name" value="L-THREONINE ALDOLASE"/>
    <property type="match status" value="1"/>
</dbReference>
<dbReference type="Pfam" id="PF01212">
    <property type="entry name" value="Beta_elim_lyase"/>
    <property type="match status" value="1"/>
</dbReference>
<dbReference type="InterPro" id="IPR015422">
    <property type="entry name" value="PyrdxlP-dep_Trfase_small"/>
</dbReference>
<evidence type="ECO:0000256" key="3">
    <source>
        <dbReference type="ARBA" id="ARBA00022898"/>
    </source>
</evidence>
<proteinExistence type="inferred from homology"/>
<feature type="modified residue" description="N6-(pyridoxal phosphate)lysine" evidence="5">
    <location>
        <position position="199"/>
    </location>
</feature>
<reference evidence="8 9" key="2">
    <citation type="submission" date="2017-01" db="EMBL/GenBank/DDBJ databases">
        <authorList>
            <person name="Mah S.A."/>
            <person name="Swanson W.J."/>
            <person name="Moy G.W."/>
            <person name="Vacquier V.D."/>
        </authorList>
    </citation>
    <scope>NUCLEOTIDE SEQUENCE [LARGE SCALE GENOMIC DNA]</scope>
    <source>
        <strain evidence="8 9">CGMCC 1.8909</strain>
    </source>
</reference>
<dbReference type="OrthoDB" id="198122at2157"/>
<comment type="cofactor">
    <cofactor evidence="1">
        <name>pyridoxal 5'-phosphate</name>
        <dbReference type="ChEBI" id="CHEBI:597326"/>
    </cofactor>
</comment>
<keyword evidence="4" id="KW-0456">Lyase</keyword>
<evidence type="ECO:0000256" key="4">
    <source>
        <dbReference type="ARBA" id="ARBA00023239"/>
    </source>
</evidence>
<dbReference type="EMBL" id="FTNP01000007">
    <property type="protein sequence ID" value="SIS03249.1"/>
    <property type="molecule type" value="Genomic_DNA"/>
</dbReference>
<organism evidence="8 9">
    <name type="scientific">Natronorubrum daqingense</name>
    <dbReference type="NCBI Taxonomy" id="588898"/>
    <lineage>
        <taxon>Archaea</taxon>
        <taxon>Methanobacteriati</taxon>
        <taxon>Methanobacteriota</taxon>
        <taxon>Stenosarchaea group</taxon>
        <taxon>Halobacteria</taxon>
        <taxon>Halobacteriales</taxon>
        <taxon>Natrialbaceae</taxon>
        <taxon>Natronorubrum</taxon>
    </lineage>
</organism>
<evidence type="ECO:0000259" key="6">
    <source>
        <dbReference type="Pfam" id="PF01212"/>
    </source>
</evidence>
<comment type="similarity">
    <text evidence="2">Belongs to the threonine aldolase family.</text>
</comment>